<keyword evidence="2" id="KW-1185">Reference proteome</keyword>
<dbReference type="InterPro" id="IPR029058">
    <property type="entry name" value="AB_hydrolase_fold"/>
</dbReference>
<proteinExistence type="predicted"/>
<reference evidence="1" key="1">
    <citation type="submission" date="2022-08" db="EMBL/GenBank/DDBJ databases">
        <authorList>
            <person name="Tistechok S."/>
            <person name="Samborskyy M."/>
            <person name="Roman I."/>
        </authorList>
    </citation>
    <scope>NUCLEOTIDE SEQUENCE</scope>
    <source>
        <strain evidence="1">DSM 103496</strain>
    </source>
</reference>
<gene>
    <name evidence="1" type="ORF">NZH93_14485</name>
</gene>
<dbReference type="Gene3D" id="3.40.50.1820">
    <property type="entry name" value="alpha/beta hydrolase"/>
    <property type="match status" value="1"/>
</dbReference>
<organism evidence="1 2">
    <name type="scientific">Umezawaea endophytica</name>
    <dbReference type="NCBI Taxonomy" id="1654476"/>
    <lineage>
        <taxon>Bacteria</taxon>
        <taxon>Bacillati</taxon>
        <taxon>Actinomycetota</taxon>
        <taxon>Actinomycetes</taxon>
        <taxon>Pseudonocardiales</taxon>
        <taxon>Pseudonocardiaceae</taxon>
        <taxon>Umezawaea</taxon>
    </lineage>
</organism>
<dbReference type="EMBL" id="JANYMP010000006">
    <property type="protein sequence ID" value="MCS7478066.1"/>
    <property type="molecule type" value="Genomic_DNA"/>
</dbReference>
<dbReference type="Proteomes" id="UP001141259">
    <property type="component" value="Unassembled WGS sequence"/>
</dbReference>
<evidence type="ECO:0008006" key="3">
    <source>
        <dbReference type="Google" id="ProtNLM"/>
    </source>
</evidence>
<dbReference type="AlphaFoldDB" id="A0A9X3AFC3"/>
<evidence type="ECO:0000313" key="1">
    <source>
        <dbReference type="EMBL" id="MCS7478066.1"/>
    </source>
</evidence>
<comment type="caution">
    <text evidence="1">The sequence shown here is derived from an EMBL/GenBank/DDBJ whole genome shotgun (WGS) entry which is preliminary data.</text>
</comment>
<name>A0A9X3AFC3_9PSEU</name>
<accession>A0A9X3AFC3</accession>
<protein>
    <recommendedName>
        <fullName evidence="3">Dienelactone hydrolase</fullName>
    </recommendedName>
</protein>
<dbReference type="RefSeq" id="WP_259623581.1">
    <property type="nucleotide sequence ID" value="NZ_JANYMP010000006.1"/>
</dbReference>
<dbReference type="SUPFAM" id="SSF53474">
    <property type="entry name" value="alpha/beta-Hydrolases"/>
    <property type="match status" value="1"/>
</dbReference>
<evidence type="ECO:0000313" key="2">
    <source>
        <dbReference type="Proteomes" id="UP001141259"/>
    </source>
</evidence>
<sequence>MPQLPHEMEFVVEAPFSGAVEQRDGYDLYLPPGVKKPVPAVVVVPGPAPARYPFRPRQWPVYQGYSRLVAARGVAGVVVDQPYHSVEDVAEQAEVVARVVEAVRAADEVDGDRVAVWAFSGGALLVGRWLGESPEWLRCLAFSYPLLGSADEVRPGRPLVVTRVGLELPERQVTVDRLLEQAPDAQVVEVPDGQHAFDVLDHTEQSRNAVEQAVGLVLGHLGA</sequence>